<organism evidence="1 2">
    <name type="scientific">Guyanagaster necrorhizus</name>
    <dbReference type="NCBI Taxonomy" id="856835"/>
    <lineage>
        <taxon>Eukaryota</taxon>
        <taxon>Fungi</taxon>
        <taxon>Dikarya</taxon>
        <taxon>Basidiomycota</taxon>
        <taxon>Agaricomycotina</taxon>
        <taxon>Agaricomycetes</taxon>
        <taxon>Agaricomycetidae</taxon>
        <taxon>Agaricales</taxon>
        <taxon>Marasmiineae</taxon>
        <taxon>Physalacriaceae</taxon>
        <taxon>Guyanagaster</taxon>
    </lineage>
</organism>
<evidence type="ECO:0000313" key="2">
    <source>
        <dbReference type="Proteomes" id="UP000812287"/>
    </source>
</evidence>
<sequence length="226" mass="24997">MSHAHESNASTLSALSDSFSNSVFEKVESNTRTLTFTVRTEQDISSLCSAFISGNVNRNLNRPSTGDKDIRIDAILETMLAHATGNNGDNNSTPRRYVACAMTTAGQDNSFGQLIALANTWVQYHFWPFKANKGSLRELHSASEIVTSTLQDTESLDFEGSCPRLYSFADAVKDRDGYRYIITRAVYLSRKPSQLPTTITEGAHIFKRAVAAGKHSKLIYVQSIFN</sequence>
<evidence type="ECO:0000313" key="1">
    <source>
        <dbReference type="EMBL" id="KAG7444111.1"/>
    </source>
</evidence>
<proteinExistence type="predicted"/>
<dbReference type="OrthoDB" id="3163863at2759"/>
<accession>A0A9P8AQQ4</accession>
<dbReference type="GeneID" id="66099719"/>
<dbReference type="EMBL" id="MU250541">
    <property type="protein sequence ID" value="KAG7444111.1"/>
    <property type="molecule type" value="Genomic_DNA"/>
</dbReference>
<gene>
    <name evidence="1" type="ORF">BT62DRAFT_1008309</name>
</gene>
<reference evidence="1" key="1">
    <citation type="submission" date="2020-11" db="EMBL/GenBank/DDBJ databases">
        <title>Adaptations for nitrogen fixation in a non-lichenized fungal sporocarp promotes dispersal by wood-feeding termites.</title>
        <authorList>
            <consortium name="DOE Joint Genome Institute"/>
            <person name="Koch R.A."/>
            <person name="Yoon G."/>
            <person name="Arayal U."/>
            <person name="Lail K."/>
            <person name="Amirebrahimi M."/>
            <person name="Labutti K."/>
            <person name="Lipzen A."/>
            <person name="Riley R."/>
            <person name="Barry K."/>
            <person name="Henrissat B."/>
            <person name="Grigoriev I.V."/>
            <person name="Herr J.R."/>
            <person name="Aime M.C."/>
        </authorList>
    </citation>
    <scope>NUCLEOTIDE SEQUENCE</scope>
    <source>
        <strain evidence="1">MCA 3950</strain>
    </source>
</reference>
<dbReference type="AlphaFoldDB" id="A0A9P8AQQ4"/>
<name>A0A9P8AQQ4_9AGAR</name>
<protein>
    <submittedName>
        <fullName evidence="1">Uncharacterized protein</fullName>
    </submittedName>
</protein>
<keyword evidence="2" id="KW-1185">Reference proteome</keyword>
<dbReference type="RefSeq" id="XP_043037611.1">
    <property type="nucleotide sequence ID" value="XM_043177432.1"/>
</dbReference>
<comment type="caution">
    <text evidence="1">The sequence shown here is derived from an EMBL/GenBank/DDBJ whole genome shotgun (WGS) entry which is preliminary data.</text>
</comment>
<dbReference type="Proteomes" id="UP000812287">
    <property type="component" value="Unassembled WGS sequence"/>
</dbReference>